<name>B2WJE4_PYRTR</name>
<accession>B2WJE4</accession>
<protein>
    <submittedName>
        <fullName evidence="2">Uncharacterized protein</fullName>
    </submittedName>
</protein>
<gene>
    <name evidence="2" type="ORF">PTRG_10103</name>
</gene>
<evidence type="ECO:0000313" key="2">
    <source>
        <dbReference type="EMBL" id="EDU43154.1"/>
    </source>
</evidence>
<dbReference type="InParanoid" id="B2WJE4"/>
<feature type="signal peptide" evidence="1">
    <location>
        <begin position="1"/>
        <end position="18"/>
    </location>
</feature>
<dbReference type="Proteomes" id="UP000001471">
    <property type="component" value="Unassembled WGS sequence"/>
</dbReference>
<organism evidence="2 3">
    <name type="scientific">Pyrenophora tritici-repentis (strain Pt-1C-BFP)</name>
    <name type="common">Wheat tan spot fungus</name>
    <name type="synonym">Drechslera tritici-repentis</name>
    <dbReference type="NCBI Taxonomy" id="426418"/>
    <lineage>
        <taxon>Eukaryota</taxon>
        <taxon>Fungi</taxon>
        <taxon>Dikarya</taxon>
        <taxon>Ascomycota</taxon>
        <taxon>Pezizomycotina</taxon>
        <taxon>Dothideomycetes</taxon>
        <taxon>Pleosporomycetidae</taxon>
        <taxon>Pleosporales</taxon>
        <taxon>Pleosporineae</taxon>
        <taxon>Pleosporaceae</taxon>
        <taxon>Pyrenophora</taxon>
    </lineage>
</organism>
<reference evidence="3" key="1">
    <citation type="journal article" date="2013" name="G3 (Bethesda)">
        <title>Comparative genomics of a plant-pathogenic fungus, Pyrenophora tritici-repentis, reveals transduplication and the impact of repeat elements on pathogenicity and population divergence.</title>
        <authorList>
            <person name="Manning V.A."/>
            <person name="Pandelova I."/>
            <person name="Dhillon B."/>
            <person name="Wilhelm L.J."/>
            <person name="Goodwin S.B."/>
            <person name="Berlin A.M."/>
            <person name="Figueroa M."/>
            <person name="Freitag M."/>
            <person name="Hane J.K."/>
            <person name="Henrissat B."/>
            <person name="Holman W.H."/>
            <person name="Kodira C.D."/>
            <person name="Martin J."/>
            <person name="Oliver R.P."/>
            <person name="Robbertse B."/>
            <person name="Schackwitz W."/>
            <person name="Schwartz D.C."/>
            <person name="Spatafora J.W."/>
            <person name="Turgeon B.G."/>
            <person name="Yandava C."/>
            <person name="Young S."/>
            <person name="Zhou S."/>
            <person name="Zeng Q."/>
            <person name="Grigoriev I.V."/>
            <person name="Ma L.-J."/>
            <person name="Ciuffetti L.M."/>
        </authorList>
    </citation>
    <scope>NUCLEOTIDE SEQUENCE [LARGE SCALE GENOMIC DNA]</scope>
    <source>
        <strain evidence="3">Pt-1C-BFP</strain>
    </source>
</reference>
<dbReference type="AlphaFoldDB" id="B2WJE4"/>
<sequence>MNITILITIATFASYKTSLVTDAVDTVRQCHGYVEEDESGELHFCLRVFVDEWVVDYFIAVFSGWHPTIVVSFTDAKG</sequence>
<keyword evidence="1" id="KW-0732">Signal</keyword>
<dbReference type="EMBL" id="DS231626">
    <property type="protein sequence ID" value="EDU43154.1"/>
    <property type="molecule type" value="Genomic_DNA"/>
</dbReference>
<proteinExistence type="predicted"/>
<feature type="chain" id="PRO_5002784993" evidence="1">
    <location>
        <begin position="19"/>
        <end position="78"/>
    </location>
</feature>
<evidence type="ECO:0000313" key="3">
    <source>
        <dbReference type="Proteomes" id="UP000001471"/>
    </source>
</evidence>
<evidence type="ECO:0000256" key="1">
    <source>
        <dbReference type="SAM" id="SignalP"/>
    </source>
</evidence>
<dbReference type="HOGENOM" id="CLU_2623187_0_0_1"/>